<protein>
    <submittedName>
        <fullName evidence="1">Uncharacterized protein</fullName>
    </submittedName>
</protein>
<accession>A0A1G7A0X1</accession>
<dbReference type="Proteomes" id="UP000198757">
    <property type="component" value="Unassembled WGS sequence"/>
</dbReference>
<gene>
    <name evidence="1" type="ORF">SAMN04487894_12017</name>
</gene>
<sequence length="39" mass="4701">MRKYTIVDAFVRRLLKYNDQECLSGCKCHRNSEALNFMF</sequence>
<evidence type="ECO:0000313" key="2">
    <source>
        <dbReference type="Proteomes" id="UP000198757"/>
    </source>
</evidence>
<organism evidence="1 2">
    <name type="scientific">Niabella drilacis (strain DSM 25811 / CCM 8410 / CCUG 62505 / LMG 26954 / E90)</name>
    <dbReference type="NCBI Taxonomy" id="1285928"/>
    <lineage>
        <taxon>Bacteria</taxon>
        <taxon>Pseudomonadati</taxon>
        <taxon>Bacteroidota</taxon>
        <taxon>Chitinophagia</taxon>
        <taxon>Chitinophagales</taxon>
        <taxon>Chitinophagaceae</taxon>
        <taxon>Niabella</taxon>
    </lineage>
</organism>
<dbReference type="AlphaFoldDB" id="A0A1G7A0X1"/>
<evidence type="ECO:0000313" key="1">
    <source>
        <dbReference type="EMBL" id="SDE07705.1"/>
    </source>
</evidence>
<reference evidence="2" key="1">
    <citation type="submission" date="2016-10" db="EMBL/GenBank/DDBJ databases">
        <authorList>
            <person name="Varghese N."/>
            <person name="Submissions S."/>
        </authorList>
    </citation>
    <scope>NUCLEOTIDE SEQUENCE [LARGE SCALE GENOMIC DNA]</scope>
    <source>
        <strain evidence="2">DSM 25811 / CCM 8410 / LMG 26954 / E90</strain>
    </source>
</reference>
<dbReference type="EMBL" id="FMZO01000020">
    <property type="protein sequence ID" value="SDE07705.1"/>
    <property type="molecule type" value="Genomic_DNA"/>
</dbReference>
<proteinExistence type="predicted"/>
<keyword evidence="2" id="KW-1185">Reference proteome</keyword>
<name>A0A1G7A0X1_NIADE</name>